<comment type="subcellular location">
    <subcellularLocation>
        <location evidence="1">Golgi apparatus membrane</location>
        <topology evidence="1">Single-pass type II membrane protein</topology>
    </subcellularLocation>
</comment>
<keyword evidence="6" id="KW-0333">Golgi apparatus</keyword>
<dbReference type="PANTHER" id="PTHR13572:SF4">
    <property type="entry name" value="RE57134P"/>
    <property type="match status" value="1"/>
</dbReference>
<evidence type="ECO:0000256" key="1">
    <source>
        <dbReference type="ARBA" id="ARBA00004323"/>
    </source>
</evidence>
<dbReference type="InterPro" id="IPR026071">
    <property type="entry name" value="Glyco_Hydrolase_99"/>
</dbReference>
<keyword evidence="5" id="KW-1133">Transmembrane helix</keyword>
<evidence type="ECO:0000256" key="2">
    <source>
        <dbReference type="ARBA" id="ARBA00022692"/>
    </source>
</evidence>
<dbReference type="GO" id="GO:0000272">
    <property type="term" value="P:polysaccharide catabolic process"/>
    <property type="evidence" value="ECO:0007669"/>
    <property type="project" value="InterPro"/>
</dbReference>
<keyword evidence="2" id="KW-0812">Transmembrane</keyword>
<evidence type="ECO:0000256" key="3">
    <source>
        <dbReference type="ARBA" id="ARBA00022801"/>
    </source>
</evidence>
<organism evidence="8 9">
    <name type="scientific">Bythopirellula polymerisocia</name>
    <dbReference type="NCBI Taxonomy" id="2528003"/>
    <lineage>
        <taxon>Bacteria</taxon>
        <taxon>Pseudomonadati</taxon>
        <taxon>Planctomycetota</taxon>
        <taxon>Planctomycetia</taxon>
        <taxon>Pirellulales</taxon>
        <taxon>Lacipirellulaceae</taxon>
        <taxon>Bythopirellula</taxon>
    </lineage>
</organism>
<keyword evidence="9" id="KW-1185">Reference proteome</keyword>
<comment type="caution">
    <text evidence="8">The sequence shown here is derived from an EMBL/GenBank/DDBJ whole genome shotgun (WGS) entry which is preliminary data.</text>
</comment>
<sequence length="730" mass="79419">MFLISAWTPLRNLPRVNVDDIARNNLLMTYTLLHVTRSIHGRIPWLLGMLLLVTISIPASAQTILIDLGNDNSYRGASVSNPDVNGNYWNSVWSGALYPNLLDIQGNATTVDLGFSSAAGTDSYNGPAGPTDIYGPSDSVYNAAALGNLGVQNAVYDYYVSSNFQIQELDPAKTYDLTFFGSHKYNNDDTTKYTIYTDDTFTTPVSSANLFVGSGASHNQSNVVTIQGVAPQANNNLYVGFQGANGGSGYLNAFQITEAQEPPPPPPPPGPNSKKIYMHYMPWFDTPQSLGGSAGNNWGGHWTGFGATNPNNISAEGKRQIASKYYPKIGPYESSDPDVLEYHMLLMKMAGVDGILIDWYGVQGTNGDINSLLKNSNAIVAKTDDFAMDFGVVLEDRFAANTGQVATNVAYLRDNYFNKPEYIRIGAGDDPLLAVFGPITQQQPANWTTILAQAGEPVELLPLWGEKNDAGSNATGEYVWIYENEATDDYLTRLESFYQNRAPGLGTVGGVAYPGFDAFGGFSFEIPHDDGQTLANTLALAGQYSDDLDFIQLATFNDFGEGTIFEPTVETGFAYLMQIQEFTEVPYGEAELQLVFDLFRARKEFSGNTTTQSLLNQASAHLKAYEIEDAQAILDSIYPPGDFDGDGDADGADFLIWQRQNGSTGFYPLNTLEADGNADGVVDEKDLLLWKQHSNNVSMALPLRQSLAIPEPSTVALLLPIGLGILLRVF</sequence>
<keyword evidence="3" id="KW-0378">Hydrolase</keyword>
<dbReference type="AlphaFoldDB" id="A0A5C6CMB9"/>
<evidence type="ECO:0000313" key="9">
    <source>
        <dbReference type="Proteomes" id="UP000318437"/>
    </source>
</evidence>
<dbReference type="InterPro" id="IPR036439">
    <property type="entry name" value="Dockerin_dom_sf"/>
</dbReference>
<protein>
    <submittedName>
        <fullName evidence="8">Uncharacterized protein</fullName>
    </submittedName>
</protein>
<dbReference type="EMBL" id="SJPS01000004">
    <property type="protein sequence ID" value="TWU25502.1"/>
    <property type="molecule type" value="Genomic_DNA"/>
</dbReference>
<dbReference type="Gene3D" id="3.20.20.80">
    <property type="entry name" value="Glycosidases"/>
    <property type="match status" value="1"/>
</dbReference>
<evidence type="ECO:0000256" key="6">
    <source>
        <dbReference type="ARBA" id="ARBA00023034"/>
    </source>
</evidence>
<dbReference type="SUPFAM" id="SSF63446">
    <property type="entry name" value="Type I dockerin domain"/>
    <property type="match status" value="1"/>
</dbReference>
<reference evidence="8 9" key="1">
    <citation type="submission" date="2019-02" db="EMBL/GenBank/DDBJ databases">
        <title>Deep-cultivation of Planctomycetes and their phenomic and genomic characterization uncovers novel biology.</title>
        <authorList>
            <person name="Wiegand S."/>
            <person name="Jogler M."/>
            <person name="Boedeker C."/>
            <person name="Pinto D."/>
            <person name="Vollmers J."/>
            <person name="Rivas-Marin E."/>
            <person name="Kohn T."/>
            <person name="Peeters S.H."/>
            <person name="Heuer A."/>
            <person name="Rast P."/>
            <person name="Oberbeckmann S."/>
            <person name="Bunk B."/>
            <person name="Jeske O."/>
            <person name="Meyerdierks A."/>
            <person name="Storesund J.E."/>
            <person name="Kallscheuer N."/>
            <person name="Luecker S."/>
            <person name="Lage O.M."/>
            <person name="Pohl T."/>
            <person name="Merkel B.J."/>
            <person name="Hornburger P."/>
            <person name="Mueller R.-W."/>
            <person name="Bruemmer F."/>
            <person name="Labrenz M."/>
            <person name="Spormann A.M."/>
            <person name="Op Den Camp H."/>
            <person name="Overmann J."/>
            <person name="Amann R."/>
            <person name="Jetten M.S.M."/>
            <person name="Mascher T."/>
            <person name="Medema M.H."/>
            <person name="Devos D.P."/>
            <person name="Kaster A.-K."/>
            <person name="Ovreas L."/>
            <person name="Rohde M."/>
            <person name="Galperin M.Y."/>
            <person name="Jogler C."/>
        </authorList>
    </citation>
    <scope>NUCLEOTIDE SEQUENCE [LARGE SCALE GENOMIC DNA]</scope>
    <source>
        <strain evidence="8 9">Pla144</strain>
    </source>
</reference>
<evidence type="ECO:0000313" key="8">
    <source>
        <dbReference type="EMBL" id="TWU25502.1"/>
    </source>
</evidence>
<dbReference type="Proteomes" id="UP000318437">
    <property type="component" value="Unassembled WGS sequence"/>
</dbReference>
<evidence type="ECO:0000256" key="7">
    <source>
        <dbReference type="ARBA" id="ARBA00023136"/>
    </source>
</evidence>
<dbReference type="Gene3D" id="1.10.1330.10">
    <property type="entry name" value="Dockerin domain"/>
    <property type="match status" value="1"/>
</dbReference>
<dbReference type="GO" id="GO:0004559">
    <property type="term" value="F:alpha-mannosidase activity"/>
    <property type="evidence" value="ECO:0007669"/>
    <property type="project" value="TreeGrafter"/>
</dbReference>
<name>A0A5C6CMB9_9BACT</name>
<keyword evidence="4" id="KW-0735">Signal-anchor</keyword>
<proteinExistence type="predicted"/>
<dbReference type="PANTHER" id="PTHR13572">
    <property type="entry name" value="ENDO-ALPHA-1,2-MANNOSIDASE"/>
    <property type="match status" value="1"/>
</dbReference>
<keyword evidence="7" id="KW-0472">Membrane</keyword>
<dbReference type="Pfam" id="PF16317">
    <property type="entry name" value="Glyco_hydro_99"/>
    <property type="match status" value="1"/>
</dbReference>
<evidence type="ECO:0000256" key="5">
    <source>
        <dbReference type="ARBA" id="ARBA00022989"/>
    </source>
</evidence>
<evidence type="ECO:0000256" key="4">
    <source>
        <dbReference type="ARBA" id="ARBA00022968"/>
    </source>
</evidence>
<gene>
    <name evidence="8" type="ORF">Pla144_27070</name>
</gene>
<accession>A0A5C6CMB9</accession>